<dbReference type="PATRIC" id="fig|1273125.3.peg.2752"/>
<name>R7WKF8_9NOCA</name>
<dbReference type="AlphaFoldDB" id="R7WKF8"/>
<evidence type="ECO:0000313" key="1">
    <source>
        <dbReference type="EMBL" id="EOM75770.1"/>
    </source>
</evidence>
<dbReference type="eggNOG" id="COG4430">
    <property type="taxonomic scope" value="Bacteria"/>
</dbReference>
<accession>R7WKF8</accession>
<keyword evidence="2" id="KW-1185">Reference proteome</keyword>
<organism evidence="1 2">
    <name type="scientific">Rhodococcus rhodnii LMG 5362</name>
    <dbReference type="NCBI Taxonomy" id="1273125"/>
    <lineage>
        <taxon>Bacteria</taxon>
        <taxon>Bacillati</taxon>
        <taxon>Actinomycetota</taxon>
        <taxon>Actinomycetes</taxon>
        <taxon>Mycobacteriales</taxon>
        <taxon>Nocardiaceae</taxon>
        <taxon>Rhodococcus</taxon>
    </lineage>
</organism>
<comment type="caution">
    <text evidence="1">The sequence shown here is derived from an EMBL/GenBank/DDBJ whole genome shotgun (WGS) entry which is preliminary data.</text>
</comment>
<evidence type="ECO:0008006" key="3">
    <source>
        <dbReference type="Google" id="ProtNLM"/>
    </source>
</evidence>
<dbReference type="Proteomes" id="UP000013525">
    <property type="component" value="Unassembled WGS sequence"/>
</dbReference>
<reference evidence="1 2" key="1">
    <citation type="journal article" date="2013" name="Genome Announc.">
        <title>Draft Genome Sequence of Rhodococcus rhodnii Strain LMG5362, a Symbiont of Rhodnius prolixus (Hemiptera, Reduviidae, Triatominae), the Principle Vector of Trypanosoma cruzi.</title>
        <authorList>
            <person name="Pachebat J.A."/>
            <person name="van Keulen G."/>
            <person name="Whitten M.M."/>
            <person name="Girdwood S."/>
            <person name="Del Sol R."/>
            <person name="Dyson P.J."/>
            <person name="Facey P.D."/>
        </authorList>
    </citation>
    <scope>NUCLEOTIDE SEQUENCE [LARGE SCALE GENOMIC DNA]</scope>
    <source>
        <strain evidence="1 2">LMG 5362</strain>
    </source>
</reference>
<dbReference type="Pfam" id="PF13376">
    <property type="entry name" value="OmdA"/>
    <property type="match status" value="1"/>
</dbReference>
<sequence>MAAVSPRAVGGGEYNEHMAGDDVDPLVLADTVAWRAWLDLNEETSDGVWLMLAKKGTISPTSLSYAEALDEALCSGWIDGQRKSLDATTFRQRFTPRRARSIWSQRNVEYTARLFAEDRMRPRGHAEIDAAKADGRWERAYAGPSGAEVPPDLAAALDADTAAAELFATLDSRNRYAVLHRVLTAPNETVRARRLAKLVAMLSRGETPHPR</sequence>
<protein>
    <recommendedName>
        <fullName evidence="3">OmdA domain containing protein</fullName>
    </recommendedName>
</protein>
<proteinExistence type="predicted"/>
<gene>
    <name evidence="1" type="ORF">Rrhod_2886</name>
</gene>
<evidence type="ECO:0000313" key="2">
    <source>
        <dbReference type="Proteomes" id="UP000013525"/>
    </source>
</evidence>
<dbReference type="EMBL" id="APMY01000083">
    <property type="protein sequence ID" value="EOM75770.1"/>
    <property type="molecule type" value="Genomic_DNA"/>
</dbReference>